<dbReference type="InterPro" id="IPR001878">
    <property type="entry name" value="Znf_CCHC"/>
</dbReference>
<reference evidence="4" key="1">
    <citation type="submission" date="2023-04" db="EMBL/GenBank/DDBJ databases">
        <title>Phytophthora lilii NBRC 32176.</title>
        <authorList>
            <person name="Ichikawa N."/>
            <person name="Sato H."/>
            <person name="Tonouchi N."/>
        </authorList>
    </citation>
    <scope>NUCLEOTIDE SEQUENCE</scope>
    <source>
        <strain evidence="4">NBRC 32176</strain>
    </source>
</reference>
<dbReference type="GO" id="GO:0008270">
    <property type="term" value="F:zinc ion binding"/>
    <property type="evidence" value="ECO:0007669"/>
    <property type="project" value="UniProtKB-KW"/>
</dbReference>
<evidence type="ECO:0000256" key="1">
    <source>
        <dbReference type="PROSITE-ProRule" id="PRU00047"/>
    </source>
</evidence>
<protein>
    <submittedName>
        <fullName evidence="4">Unnamed protein product</fullName>
    </submittedName>
</protein>
<feature type="region of interest" description="Disordered" evidence="2">
    <location>
        <begin position="63"/>
        <end position="148"/>
    </location>
</feature>
<evidence type="ECO:0000313" key="5">
    <source>
        <dbReference type="Proteomes" id="UP001165083"/>
    </source>
</evidence>
<feature type="domain" description="CCHC-type" evidence="3">
    <location>
        <begin position="128"/>
        <end position="143"/>
    </location>
</feature>
<dbReference type="Proteomes" id="UP001165083">
    <property type="component" value="Unassembled WGS sequence"/>
</dbReference>
<accession>A0A9W6XEB0</accession>
<comment type="caution">
    <text evidence="4">The sequence shown here is derived from an EMBL/GenBank/DDBJ whole genome shotgun (WGS) entry which is preliminary data.</text>
</comment>
<dbReference type="PROSITE" id="PS50158">
    <property type="entry name" value="ZF_CCHC"/>
    <property type="match status" value="1"/>
</dbReference>
<proteinExistence type="predicted"/>
<feature type="compositionally biased region" description="Basic and acidic residues" evidence="2">
    <location>
        <begin position="137"/>
        <end position="148"/>
    </location>
</feature>
<keyword evidence="1" id="KW-0862">Zinc</keyword>
<dbReference type="InterPro" id="IPR036875">
    <property type="entry name" value="Znf_CCHC_sf"/>
</dbReference>
<dbReference type="EMBL" id="BSXW01001431">
    <property type="protein sequence ID" value="GMF36747.1"/>
    <property type="molecule type" value="Genomic_DNA"/>
</dbReference>
<keyword evidence="1" id="KW-0863">Zinc-finger</keyword>
<sequence length="148" mass="16237">MVVPFLGVDVMACHNDTARVQHQVHAAAVNVIYHSEALVLPEKSTLRYQLLCFTTLSSYLEGHDRSRTRFEDAREQPRGKPSSVSGLPKPNRKDNRYQQVKGRNSDAKAQNPPKPITTLGGGTPDPSCFTCGVKGHKSPECPRRGNGA</sequence>
<evidence type="ECO:0000259" key="3">
    <source>
        <dbReference type="PROSITE" id="PS50158"/>
    </source>
</evidence>
<keyword evidence="5" id="KW-1185">Reference proteome</keyword>
<feature type="compositionally biased region" description="Basic and acidic residues" evidence="2">
    <location>
        <begin position="63"/>
        <end position="78"/>
    </location>
</feature>
<name>A0A9W6XEB0_9STRA</name>
<dbReference type="AlphaFoldDB" id="A0A9W6XEB0"/>
<gene>
    <name evidence="4" type="ORF">Plil01_001553200</name>
</gene>
<keyword evidence="1" id="KW-0479">Metal-binding</keyword>
<evidence type="ECO:0000313" key="4">
    <source>
        <dbReference type="EMBL" id="GMF36747.1"/>
    </source>
</evidence>
<organism evidence="4 5">
    <name type="scientific">Phytophthora lilii</name>
    <dbReference type="NCBI Taxonomy" id="2077276"/>
    <lineage>
        <taxon>Eukaryota</taxon>
        <taxon>Sar</taxon>
        <taxon>Stramenopiles</taxon>
        <taxon>Oomycota</taxon>
        <taxon>Peronosporomycetes</taxon>
        <taxon>Peronosporales</taxon>
        <taxon>Peronosporaceae</taxon>
        <taxon>Phytophthora</taxon>
    </lineage>
</organism>
<evidence type="ECO:0000256" key="2">
    <source>
        <dbReference type="SAM" id="MobiDB-lite"/>
    </source>
</evidence>
<dbReference type="SUPFAM" id="SSF57756">
    <property type="entry name" value="Retrovirus zinc finger-like domains"/>
    <property type="match status" value="1"/>
</dbReference>
<dbReference type="GO" id="GO:0003676">
    <property type="term" value="F:nucleic acid binding"/>
    <property type="evidence" value="ECO:0007669"/>
    <property type="project" value="InterPro"/>
</dbReference>